<dbReference type="InterPro" id="IPR006176">
    <property type="entry name" value="3-OHacyl-CoA_DH_NAD-bd"/>
</dbReference>
<feature type="domain" description="3-hydroxyacyl-CoA dehydrogenase NAD binding" evidence="5">
    <location>
        <begin position="8"/>
        <end position="165"/>
    </location>
</feature>
<evidence type="ECO:0000259" key="5">
    <source>
        <dbReference type="Pfam" id="PF02737"/>
    </source>
</evidence>
<dbReference type="InterPro" id="IPR036291">
    <property type="entry name" value="NAD(P)-bd_dom_sf"/>
</dbReference>
<comment type="caution">
    <text evidence="6">The sequence shown here is derived from an EMBL/GenBank/DDBJ whole genome shotgun (WGS) entry which is preliminary data.</text>
</comment>
<dbReference type="Gene3D" id="1.10.1040.10">
    <property type="entry name" value="N-(1-d-carboxylethyl)-l-norvaline Dehydrogenase, domain 2"/>
    <property type="match status" value="1"/>
</dbReference>
<proteinExistence type="inferred from homology"/>
<evidence type="ECO:0000256" key="2">
    <source>
        <dbReference type="ARBA" id="ARBA00009463"/>
    </source>
</evidence>
<name>A0ABW2AQ60_9MICO</name>
<reference evidence="7" key="1">
    <citation type="journal article" date="2019" name="Int. J. Syst. Evol. Microbiol.">
        <title>The Global Catalogue of Microorganisms (GCM) 10K type strain sequencing project: providing services to taxonomists for standard genome sequencing and annotation.</title>
        <authorList>
            <consortium name="The Broad Institute Genomics Platform"/>
            <consortium name="The Broad Institute Genome Sequencing Center for Infectious Disease"/>
            <person name="Wu L."/>
            <person name="Ma J."/>
        </authorList>
    </citation>
    <scope>NUCLEOTIDE SEQUENCE [LARGE SCALE GENOMIC DNA]</scope>
    <source>
        <strain evidence="7">NBRC 106593</strain>
    </source>
</reference>
<sequence>MKPPVRAAAVVGAGAIGVSWVELLTRHDIPVVVADPDPAAADRVRKSLGDQAGVTFVTDPARAVADADIVFEAGPERLDVKQELFARMDAAAPLDTLLTSSSSGFTPTNIQARCAHPERVLVAHPFNPPDLVPLVEVVGGTRTAGAAIERTVDILAALGKEPVRLHRELPGHVANRLQAALWREAYYLVQEGVVSVADLDRAIASGPGLRWALLGPIATQHLSGGEGGLRHVLEHLGPPMVAWWADLGEPTFDAALIDRLVSGVEDEVGGREEALRESRDHALRELLTLKARAGLQEDQ</sequence>
<dbReference type="Pfam" id="PF02737">
    <property type="entry name" value="3HCDH_N"/>
    <property type="match status" value="1"/>
</dbReference>
<comment type="pathway">
    <text evidence="1">Lipid metabolism; butanoate metabolism.</text>
</comment>
<evidence type="ECO:0000256" key="3">
    <source>
        <dbReference type="ARBA" id="ARBA00023002"/>
    </source>
</evidence>
<dbReference type="EMBL" id="JBHSWJ010000002">
    <property type="protein sequence ID" value="MFC6712940.1"/>
    <property type="molecule type" value="Genomic_DNA"/>
</dbReference>
<dbReference type="Proteomes" id="UP001596356">
    <property type="component" value="Unassembled WGS sequence"/>
</dbReference>
<comment type="similarity">
    <text evidence="2">Belongs to the 3-hydroxyacyl-CoA dehydrogenase family.</text>
</comment>
<evidence type="ECO:0000256" key="1">
    <source>
        <dbReference type="ARBA" id="ARBA00005086"/>
    </source>
</evidence>
<feature type="domain" description="3-hydroxyacyl-CoA dehydrogenase C-terminal" evidence="4">
    <location>
        <begin position="171"/>
        <end position="242"/>
    </location>
</feature>
<organism evidence="6 7">
    <name type="scientific">Branchiibius cervicis</name>
    <dbReference type="NCBI Taxonomy" id="908252"/>
    <lineage>
        <taxon>Bacteria</taxon>
        <taxon>Bacillati</taxon>
        <taxon>Actinomycetota</taxon>
        <taxon>Actinomycetes</taxon>
        <taxon>Micrococcales</taxon>
        <taxon>Dermacoccaceae</taxon>
        <taxon>Branchiibius</taxon>
    </lineage>
</organism>
<dbReference type="SUPFAM" id="SSF48179">
    <property type="entry name" value="6-phosphogluconate dehydrogenase C-terminal domain-like"/>
    <property type="match status" value="1"/>
</dbReference>
<dbReference type="InterPro" id="IPR008927">
    <property type="entry name" value="6-PGluconate_DH-like_C_sf"/>
</dbReference>
<dbReference type="PANTHER" id="PTHR48075">
    <property type="entry name" value="3-HYDROXYACYL-COA DEHYDROGENASE FAMILY PROTEIN"/>
    <property type="match status" value="1"/>
</dbReference>
<dbReference type="InterPro" id="IPR013328">
    <property type="entry name" value="6PGD_dom2"/>
</dbReference>
<keyword evidence="3" id="KW-0560">Oxidoreductase</keyword>
<evidence type="ECO:0000313" key="6">
    <source>
        <dbReference type="EMBL" id="MFC6712940.1"/>
    </source>
</evidence>
<evidence type="ECO:0000259" key="4">
    <source>
        <dbReference type="Pfam" id="PF00725"/>
    </source>
</evidence>
<dbReference type="Gene3D" id="3.40.50.720">
    <property type="entry name" value="NAD(P)-binding Rossmann-like Domain"/>
    <property type="match status" value="1"/>
</dbReference>
<keyword evidence="7" id="KW-1185">Reference proteome</keyword>
<dbReference type="SUPFAM" id="SSF51735">
    <property type="entry name" value="NAD(P)-binding Rossmann-fold domains"/>
    <property type="match status" value="1"/>
</dbReference>
<gene>
    <name evidence="6" type="ORF">ACFQBT_03410</name>
</gene>
<evidence type="ECO:0000313" key="7">
    <source>
        <dbReference type="Proteomes" id="UP001596356"/>
    </source>
</evidence>
<dbReference type="InterPro" id="IPR006108">
    <property type="entry name" value="3HC_DH_C"/>
</dbReference>
<accession>A0ABW2AQ60</accession>
<dbReference type="Pfam" id="PF00725">
    <property type="entry name" value="3HCDH"/>
    <property type="match status" value="1"/>
</dbReference>
<protein>
    <submittedName>
        <fullName evidence="6">3-hydroxyacyl-CoA dehydrogenase NAD-binding domain-containing protein</fullName>
    </submittedName>
</protein>
<dbReference type="PANTHER" id="PTHR48075:SF5">
    <property type="entry name" value="3-HYDROXYBUTYRYL-COA DEHYDROGENASE"/>
    <property type="match status" value="1"/>
</dbReference>